<dbReference type="SUPFAM" id="SSF48619">
    <property type="entry name" value="Phospholipase A2, PLA2"/>
    <property type="match status" value="1"/>
</dbReference>
<dbReference type="GeneID" id="107070516"/>
<gene>
    <name evidence="11 12" type="primary">LOC107070516</name>
</gene>
<dbReference type="InterPro" id="IPR033113">
    <property type="entry name" value="PLA2_histidine"/>
</dbReference>
<accession>A0ABM1IVP0</accession>
<dbReference type="PANTHER" id="PTHR12253">
    <property type="entry name" value="RH14732P"/>
    <property type="match status" value="1"/>
</dbReference>
<feature type="domain" description="Phospholipase A2-like central" evidence="9">
    <location>
        <begin position="188"/>
        <end position="282"/>
    </location>
</feature>
<keyword evidence="8" id="KW-0732">Signal</keyword>
<proteinExistence type="predicted"/>
<keyword evidence="6" id="KW-0443">Lipid metabolism</keyword>
<keyword evidence="4" id="KW-0964">Secreted</keyword>
<evidence type="ECO:0000313" key="11">
    <source>
        <dbReference type="RefSeq" id="XP_015184277.1"/>
    </source>
</evidence>
<evidence type="ECO:0000256" key="8">
    <source>
        <dbReference type="SAM" id="SignalP"/>
    </source>
</evidence>
<dbReference type="RefSeq" id="XP_015184278.1">
    <property type="nucleotide sequence ID" value="XM_015328792.1"/>
</dbReference>
<feature type="chain" id="PRO_5045022491" description="phospholipase A2" evidence="8">
    <location>
        <begin position="23"/>
        <end position="322"/>
    </location>
</feature>
<organism evidence="10 11">
    <name type="scientific">Polistes dominula</name>
    <name type="common">European paper wasp</name>
    <name type="synonym">Vespa dominula</name>
    <dbReference type="NCBI Taxonomy" id="743375"/>
    <lineage>
        <taxon>Eukaryota</taxon>
        <taxon>Metazoa</taxon>
        <taxon>Ecdysozoa</taxon>
        <taxon>Arthropoda</taxon>
        <taxon>Hexapoda</taxon>
        <taxon>Insecta</taxon>
        <taxon>Pterygota</taxon>
        <taxon>Neoptera</taxon>
        <taxon>Endopterygota</taxon>
        <taxon>Hymenoptera</taxon>
        <taxon>Apocrita</taxon>
        <taxon>Aculeata</taxon>
        <taxon>Vespoidea</taxon>
        <taxon>Vespidae</taxon>
        <taxon>Polistinae</taxon>
        <taxon>Polistini</taxon>
        <taxon>Polistes</taxon>
    </lineage>
</organism>
<dbReference type="Proteomes" id="UP000694924">
    <property type="component" value="Unplaced"/>
</dbReference>
<evidence type="ECO:0000313" key="12">
    <source>
        <dbReference type="RefSeq" id="XP_015184278.1"/>
    </source>
</evidence>
<evidence type="ECO:0000256" key="5">
    <source>
        <dbReference type="ARBA" id="ARBA00022963"/>
    </source>
</evidence>
<evidence type="ECO:0000259" key="9">
    <source>
        <dbReference type="Pfam" id="PF05826"/>
    </source>
</evidence>
<dbReference type="PROSITE" id="PS00118">
    <property type="entry name" value="PA2_HIS"/>
    <property type="match status" value="1"/>
</dbReference>
<keyword evidence="5" id="KW-0442">Lipid degradation</keyword>
<comment type="subcellular location">
    <subcellularLocation>
        <location evidence="2">Secreted</location>
    </subcellularLocation>
</comment>
<evidence type="ECO:0000256" key="3">
    <source>
        <dbReference type="ARBA" id="ARBA00013278"/>
    </source>
</evidence>
<dbReference type="RefSeq" id="XP_015184277.1">
    <property type="nucleotide sequence ID" value="XM_015328791.1"/>
</dbReference>
<protein>
    <recommendedName>
        <fullName evidence="3">phospholipase A2</fullName>
        <ecNumber evidence="3">3.1.1.4</ecNumber>
    </recommendedName>
    <alternativeName>
        <fullName evidence="7">Phosphatidylcholine 2-acylhydrolase</fullName>
    </alternativeName>
</protein>
<evidence type="ECO:0000256" key="6">
    <source>
        <dbReference type="ARBA" id="ARBA00023098"/>
    </source>
</evidence>
<dbReference type="Pfam" id="PF05826">
    <property type="entry name" value="Phospholip_A2_2"/>
    <property type="match status" value="1"/>
</dbReference>
<keyword evidence="10" id="KW-1185">Reference proteome</keyword>
<evidence type="ECO:0000256" key="4">
    <source>
        <dbReference type="ARBA" id="ARBA00022525"/>
    </source>
</evidence>
<dbReference type="InterPro" id="IPR016090">
    <property type="entry name" value="PLA2-like_dom"/>
</dbReference>
<sequence length="322" mass="36632">MLYSRFFLLTFLIILTIDQSRGVEFGSIFGLGKNVDKIENHEENKLEHEPKQKVEQNKLINFIPIFDFGKNVDKNDGKNDDINIDNINIDDINNQGENKLEYEEPEENFEVNQVSTKLSTVEEFLSTLLIPVEALGNANKIFGKGVQQIISKIPDKLKDPIKGFEINNKTNLGYGQFLNSISDRFRAIYPGTVWCGDGDIAKNDEDLGFFASTDACCRDHDKCSSNINAGETKYGLKNVGLFTRSHRSCDSAFYNCLKGAKSIIATKIGITYFNILSPQSFDEDYPIVKCNKYSGLINKKCIDYKQDLHADKKYQWFDNPFF</sequence>
<evidence type="ECO:0000256" key="1">
    <source>
        <dbReference type="ARBA" id="ARBA00001913"/>
    </source>
</evidence>
<evidence type="ECO:0000256" key="7">
    <source>
        <dbReference type="ARBA" id="ARBA00029903"/>
    </source>
</evidence>
<dbReference type="InterPro" id="IPR036444">
    <property type="entry name" value="PLipase_A2_dom_sf"/>
</dbReference>
<dbReference type="EC" id="3.1.1.4" evidence="3"/>
<evidence type="ECO:0000256" key="2">
    <source>
        <dbReference type="ARBA" id="ARBA00004613"/>
    </source>
</evidence>
<feature type="signal peptide" evidence="8">
    <location>
        <begin position="1"/>
        <end position="22"/>
    </location>
</feature>
<reference evidence="11 12" key="1">
    <citation type="submission" date="2025-05" db="UniProtKB">
        <authorList>
            <consortium name="RefSeq"/>
        </authorList>
    </citation>
    <scope>IDENTIFICATION</scope>
    <source>
        <tissue evidence="11 12">Whole body</tissue>
    </source>
</reference>
<dbReference type="Gene3D" id="1.20.90.10">
    <property type="entry name" value="Phospholipase A2 domain"/>
    <property type="match status" value="1"/>
</dbReference>
<comment type="cofactor">
    <cofactor evidence="1">
        <name>Ca(2+)</name>
        <dbReference type="ChEBI" id="CHEBI:29108"/>
    </cofactor>
</comment>
<name>A0ABM1IVP0_POLDO</name>
<evidence type="ECO:0000313" key="10">
    <source>
        <dbReference type="Proteomes" id="UP000694924"/>
    </source>
</evidence>